<dbReference type="EMBL" id="MU620901">
    <property type="protein sequence ID" value="KAI8582331.1"/>
    <property type="molecule type" value="Genomic_DNA"/>
</dbReference>
<gene>
    <name evidence="2" type="ORF">K450DRAFT_228495</name>
</gene>
<accession>A0AAD5HH68</accession>
<dbReference type="Proteomes" id="UP001206595">
    <property type="component" value="Unassembled WGS sequence"/>
</dbReference>
<reference evidence="2" key="2">
    <citation type="journal article" date="2022" name="Proc. Natl. Acad. Sci. U.S.A.">
        <title>Diploid-dominant life cycles characterize the early evolution of Fungi.</title>
        <authorList>
            <person name="Amses K.R."/>
            <person name="Simmons D.R."/>
            <person name="Longcore J.E."/>
            <person name="Mondo S.J."/>
            <person name="Seto K."/>
            <person name="Jeronimo G.H."/>
            <person name="Bonds A.E."/>
            <person name="Quandt C.A."/>
            <person name="Davis W.J."/>
            <person name="Chang Y."/>
            <person name="Federici B.A."/>
            <person name="Kuo A."/>
            <person name="LaButti K."/>
            <person name="Pangilinan J."/>
            <person name="Andreopoulos W."/>
            <person name="Tritt A."/>
            <person name="Riley R."/>
            <person name="Hundley H."/>
            <person name="Johnson J."/>
            <person name="Lipzen A."/>
            <person name="Barry K."/>
            <person name="Lang B.F."/>
            <person name="Cuomo C.A."/>
            <person name="Buchler N.E."/>
            <person name="Grigoriev I.V."/>
            <person name="Spatafora J.W."/>
            <person name="Stajich J.E."/>
            <person name="James T.Y."/>
        </authorList>
    </citation>
    <scope>NUCLEOTIDE SEQUENCE</scope>
    <source>
        <strain evidence="2">AG</strain>
    </source>
</reference>
<evidence type="ECO:0000313" key="2">
    <source>
        <dbReference type="EMBL" id="KAI8582331.1"/>
    </source>
</evidence>
<dbReference type="AlphaFoldDB" id="A0AAD5HH68"/>
<comment type="caution">
    <text evidence="2">The sequence shown here is derived from an EMBL/GenBank/DDBJ whole genome shotgun (WGS) entry which is preliminary data.</text>
</comment>
<evidence type="ECO:0000256" key="1">
    <source>
        <dbReference type="SAM" id="MobiDB-lite"/>
    </source>
</evidence>
<sequence length="51" mass="6003">MRRRLTFGSNKYGSHTKPSHGHMVDPLVKKDQVLYLFHLLIMKIKTIYTTT</sequence>
<reference evidence="2" key="1">
    <citation type="submission" date="2021-06" db="EMBL/GenBank/DDBJ databases">
        <authorList>
            <consortium name="DOE Joint Genome Institute"/>
            <person name="Mondo S.J."/>
            <person name="Amses K.R."/>
            <person name="Simmons D.R."/>
            <person name="Longcore J.E."/>
            <person name="Seto K."/>
            <person name="Alves G.H."/>
            <person name="Bonds A.E."/>
            <person name="Quandt C.A."/>
            <person name="Davis W.J."/>
            <person name="Chang Y."/>
            <person name="Letcher P.M."/>
            <person name="Powell M.J."/>
            <person name="Kuo A."/>
            <person name="Labutti K."/>
            <person name="Pangilinan J."/>
            <person name="Andreopoulos W."/>
            <person name="Tritt A."/>
            <person name="Riley R."/>
            <person name="Hundley H."/>
            <person name="Johnson J."/>
            <person name="Lipzen A."/>
            <person name="Barry K."/>
            <person name="Berbee M.L."/>
            <person name="Buchler N.E."/>
            <person name="Grigoriev I.V."/>
            <person name="Spatafora J.W."/>
            <person name="Stajich J.E."/>
            <person name="James T.Y."/>
        </authorList>
    </citation>
    <scope>NUCLEOTIDE SEQUENCE</scope>
    <source>
        <strain evidence="2">AG</strain>
    </source>
</reference>
<proteinExistence type="predicted"/>
<feature type="region of interest" description="Disordered" evidence="1">
    <location>
        <begin position="1"/>
        <end position="23"/>
    </location>
</feature>
<name>A0AAD5HH68_UMBRA</name>
<organism evidence="2 3">
    <name type="scientific">Umbelopsis ramanniana AG</name>
    <dbReference type="NCBI Taxonomy" id="1314678"/>
    <lineage>
        <taxon>Eukaryota</taxon>
        <taxon>Fungi</taxon>
        <taxon>Fungi incertae sedis</taxon>
        <taxon>Mucoromycota</taxon>
        <taxon>Mucoromycotina</taxon>
        <taxon>Umbelopsidomycetes</taxon>
        <taxon>Umbelopsidales</taxon>
        <taxon>Umbelopsidaceae</taxon>
        <taxon>Umbelopsis</taxon>
    </lineage>
</organism>
<evidence type="ECO:0000313" key="3">
    <source>
        <dbReference type="Proteomes" id="UP001206595"/>
    </source>
</evidence>
<protein>
    <submittedName>
        <fullName evidence="2">Uncharacterized protein</fullName>
    </submittedName>
</protein>
<dbReference type="RefSeq" id="XP_051447335.1">
    <property type="nucleotide sequence ID" value="XM_051586923.1"/>
</dbReference>
<keyword evidence="3" id="KW-1185">Reference proteome</keyword>
<dbReference type="GeneID" id="75912271"/>